<feature type="binding site" evidence="7">
    <location>
        <position position="241"/>
    </location>
    <ligand>
        <name>K(+)</name>
        <dbReference type="ChEBI" id="CHEBI:29103"/>
    </ligand>
</feature>
<dbReference type="Gene3D" id="1.20.120.430">
    <property type="entry name" value="tRNA modification GTPase MnmE domain 2"/>
    <property type="match status" value="1"/>
</dbReference>
<feature type="binding site" evidence="7">
    <location>
        <position position="135"/>
    </location>
    <ligand>
        <name>(6S)-5-formyl-5,6,7,8-tetrahydrofolate</name>
        <dbReference type="ChEBI" id="CHEBI:57457"/>
    </ligand>
</feature>
<keyword evidence="2 7" id="KW-0963">Cytoplasm</keyword>
<feature type="binding site" evidence="7">
    <location>
        <position position="245"/>
    </location>
    <ligand>
        <name>Mg(2+)</name>
        <dbReference type="ChEBI" id="CHEBI:18420"/>
    </ligand>
</feature>
<feature type="binding site" evidence="7">
    <location>
        <position position="262"/>
    </location>
    <ligand>
        <name>K(+)</name>
        <dbReference type="ChEBI" id="CHEBI:29103"/>
    </ligand>
</feature>
<accession>A0ABQ6YDN7</accession>
<dbReference type="Gene3D" id="3.40.50.300">
    <property type="entry name" value="P-loop containing nucleotide triphosphate hydrolases"/>
    <property type="match status" value="1"/>
</dbReference>
<dbReference type="InterPro" id="IPR006073">
    <property type="entry name" value="GTP-bd"/>
</dbReference>
<sequence length="471" mass="50321">MAPFLIPVPGKHAMSATDSDTIVAIATAPGRGGVGVVRLSGDRALDIAAGVVGDQPLQPRQAHFRRFRDEQGDVIDEGLVLSFPGPGSFTGEDVVEFQGHGGPVVLDMLVRACLYHGARQARPGEFSQRAFLNDKLDLAQAEAIADLVDAGTQASARAALRSLQGAFSEEVNRLVEQLIQLRIYVEAAIDFPEEEIDFLSDGRVASDLAALLAQVNRVLATARQGRLVREGLTLVIAGRPNAGKSSLMNRLAGFDAAIVTEVPGTTRDVLRESIQIDGLPLNIIDTAGLRESPDRVEQEGIRRAYEEMRKADRLLVVVDSQTGPEALKDPGQLLPDSQKQLENLELPVTVVLNKADLSGMKPGPLAGNPDTFVISAASGEGLDALRDHLKAVAGYQSTDESPFSARRRHITALEQALAALDKGQRQLGDHAAGELLAEDLRAAQKALEDITGVFTADDLLGRIFSSFCIGK</sequence>
<evidence type="ECO:0000313" key="11">
    <source>
        <dbReference type="Proteomes" id="UP000771797"/>
    </source>
</evidence>
<dbReference type="InterPro" id="IPR027368">
    <property type="entry name" value="MnmE_dom2"/>
</dbReference>
<dbReference type="Pfam" id="PF12631">
    <property type="entry name" value="MnmE_helical"/>
    <property type="match status" value="1"/>
</dbReference>
<feature type="binding site" evidence="7">
    <location>
        <position position="260"/>
    </location>
    <ligand>
        <name>K(+)</name>
        <dbReference type="ChEBI" id="CHEBI:29103"/>
    </ligand>
</feature>
<comment type="cofactor">
    <cofactor evidence="7">
        <name>K(+)</name>
        <dbReference type="ChEBI" id="CHEBI:29103"/>
    </cofactor>
    <text evidence="7">Binds 1 potassium ion per subunit.</text>
</comment>
<dbReference type="InterPro" id="IPR018948">
    <property type="entry name" value="GTP-bd_TrmE_N"/>
</dbReference>
<keyword evidence="5 7" id="KW-0630">Potassium</keyword>
<dbReference type="Pfam" id="PF10396">
    <property type="entry name" value="TrmE_N"/>
    <property type="match status" value="1"/>
</dbReference>
<comment type="caution">
    <text evidence="7">Lacks conserved residue(s) required for the propagation of feature annotation.</text>
</comment>
<proteinExistence type="inferred from homology"/>
<feature type="binding site" evidence="7">
    <location>
        <position position="96"/>
    </location>
    <ligand>
        <name>(6S)-5-formyl-5,6,7,8-tetrahydrofolate</name>
        <dbReference type="ChEBI" id="CHEBI:57457"/>
    </ligand>
</feature>
<feature type="binding site" evidence="7">
    <location>
        <begin position="353"/>
        <end position="356"/>
    </location>
    <ligand>
        <name>GTP</name>
        <dbReference type="ChEBI" id="CHEBI:37565"/>
    </ligand>
</feature>
<comment type="subcellular location">
    <subcellularLocation>
        <location evidence="7">Cytoplasm</location>
    </subcellularLocation>
</comment>
<feature type="domain" description="TrmE-type G" evidence="9">
    <location>
        <begin position="231"/>
        <end position="394"/>
    </location>
</feature>
<dbReference type="NCBIfam" id="TIGR00231">
    <property type="entry name" value="small_GTP"/>
    <property type="match status" value="1"/>
</dbReference>
<keyword evidence="3 7" id="KW-0819">tRNA processing</keyword>
<evidence type="ECO:0000256" key="3">
    <source>
        <dbReference type="ARBA" id="ARBA00022694"/>
    </source>
</evidence>
<feature type="binding site" evidence="7">
    <location>
        <position position="265"/>
    </location>
    <ligand>
        <name>K(+)</name>
        <dbReference type="ChEBI" id="CHEBI:29103"/>
    </ligand>
</feature>
<dbReference type="PANTHER" id="PTHR42714">
    <property type="entry name" value="TRNA MODIFICATION GTPASE GTPBP3"/>
    <property type="match status" value="1"/>
</dbReference>
<evidence type="ECO:0000256" key="4">
    <source>
        <dbReference type="ARBA" id="ARBA00022741"/>
    </source>
</evidence>
<keyword evidence="11" id="KW-1185">Reference proteome</keyword>
<dbReference type="SUPFAM" id="SSF52540">
    <property type="entry name" value="P-loop containing nucleoside triphosphate hydrolases"/>
    <property type="match status" value="1"/>
</dbReference>
<dbReference type="PANTHER" id="PTHR42714:SF2">
    <property type="entry name" value="TRNA MODIFICATION GTPASE GTPBP3, MITOCHONDRIAL"/>
    <property type="match status" value="1"/>
</dbReference>
<evidence type="ECO:0000256" key="7">
    <source>
        <dbReference type="HAMAP-Rule" id="MF_00379"/>
    </source>
</evidence>
<dbReference type="NCBIfam" id="NF003661">
    <property type="entry name" value="PRK05291.1-3"/>
    <property type="match status" value="1"/>
</dbReference>
<reference evidence="10 11" key="1">
    <citation type="submission" date="2012-09" db="EMBL/GenBank/DDBJ databases">
        <title>Genome Sequence of alkane-degrading Bacterium Alcanivorax sp. 6-D-6.</title>
        <authorList>
            <person name="Lai Q."/>
            <person name="Shao Z."/>
        </authorList>
    </citation>
    <scope>NUCLEOTIDE SEQUENCE [LARGE SCALE GENOMIC DNA]</scope>
    <source>
        <strain evidence="10 11">6-D-6</strain>
    </source>
</reference>
<feature type="binding site" evidence="7">
    <location>
        <begin position="241"/>
        <end position="246"/>
    </location>
    <ligand>
        <name>GTP</name>
        <dbReference type="ChEBI" id="CHEBI:37565"/>
    </ligand>
</feature>
<dbReference type="Proteomes" id="UP000771797">
    <property type="component" value="Unassembled WGS sequence"/>
</dbReference>
<name>A0ABQ6YDN7_9GAMM</name>
<keyword evidence="7" id="KW-0479">Metal-binding</keyword>
<protein>
    <recommendedName>
        <fullName evidence="7">tRNA modification GTPase MnmE</fullName>
        <ecNumber evidence="7">3.6.-.-</ecNumber>
    </recommendedName>
</protein>
<gene>
    <name evidence="7" type="primary">mnmE</name>
    <name evidence="7" type="synonym">trmE</name>
    <name evidence="10" type="ORF">A6D6_00153</name>
</gene>
<comment type="caution">
    <text evidence="10">The sequence shown here is derived from an EMBL/GenBank/DDBJ whole genome shotgun (WGS) entry which is preliminary data.</text>
</comment>
<evidence type="ECO:0000313" key="10">
    <source>
        <dbReference type="EMBL" id="KAF0808444.1"/>
    </source>
</evidence>
<comment type="function">
    <text evidence="7">Exhibits a very high intrinsic GTPase hydrolysis rate. Involved in the addition of a carboxymethylaminomethyl (cmnm) group at the wobble position (U34) of certain tRNAs, forming tRNA-cmnm(5)s(2)U34.</text>
</comment>
<feature type="binding site" evidence="7">
    <location>
        <begin position="285"/>
        <end position="288"/>
    </location>
    <ligand>
        <name>GTP</name>
        <dbReference type="ChEBI" id="CHEBI:37565"/>
    </ligand>
</feature>
<evidence type="ECO:0000256" key="2">
    <source>
        <dbReference type="ARBA" id="ARBA00022490"/>
    </source>
</evidence>
<dbReference type="EMBL" id="AQPF01000001">
    <property type="protein sequence ID" value="KAF0808444.1"/>
    <property type="molecule type" value="Genomic_DNA"/>
</dbReference>
<dbReference type="InterPro" id="IPR025867">
    <property type="entry name" value="MnmE_helical"/>
</dbReference>
<dbReference type="Gene3D" id="3.30.1360.120">
    <property type="entry name" value="Probable tRNA modification gtpase trme, domain 1"/>
    <property type="match status" value="1"/>
</dbReference>
<evidence type="ECO:0000256" key="6">
    <source>
        <dbReference type="ARBA" id="ARBA00023134"/>
    </source>
</evidence>
<keyword evidence="7" id="KW-0460">Magnesium</keyword>
<dbReference type="EC" id="3.6.-.-" evidence="7"/>
<comment type="subunit">
    <text evidence="7">Homodimer. Heterotetramer of two MnmE and two MnmG subunits.</text>
</comment>
<dbReference type="HAMAP" id="MF_00379">
    <property type="entry name" value="GTPase_MnmE"/>
    <property type="match status" value="1"/>
</dbReference>
<keyword evidence="7" id="KW-0378">Hydrolase</keyword>
<evidence type="ECO:0000256" key="8">
    <source>
        <dbReference type="RuleBase" id="RU003313"/>
    </source>
</evidence>
<feature type="binding site" evidence="7">
    <location>
        <position position="266"/>
    </location>
    <ligand>
        <name>Mg(2+)</name>
        <dbReference type="ChEBI" id="CHEBI:18420"/>
    </ligand>
</feature>
<feature type="binding site" evidence="7">
    <location>
        <begin position="260"/>
        <end position="266"/>
    </location>
    <ligand>
        <name>GTP</name>
        <dbReference type="ChEBI" id="CHEBI:37565"/>
    </ligand>
</feature>
<evidence type="ECO:0000259" key="9">
    <source>
        <dbReference type="PROSITE" id="PS51709"/>
    </source>
</evidence>
<dbReference type="SUPFAM" id="SSF116878">
    <property type="entry name" value="TrmE connector domain"/>
    <property type="match status" value="1"/>
</dbReference>
<dbReference type="CDD" id="cd14858">
    <property type="entry name" value="TrmE_N"/>
    <property type="match status" value="1"/>
</dbReference>
<evidence type="ECO:0000256" key="1">
    <source>
        <dbReference type="ARBA" id="ARBA00011043"/>
    </source>
</evidence>
<dbReference type="Pfam" id="PF01926">
    <property type="entry name" value="MMR_HSR1"/>
    <property type="match status" value="1"/>
</dbReference>
<feature type="binding site" evidence="7">
    <location>
        <position position="38"/>
    </location>
    <ligand>
        <name>(6S)-5-formyl-5,6,7,8-tetrahydrofolate</name>
        <dbReference type="ChEBI" id="CHEBI:57457"/>
    </ligand>
</feature>
<dbReference type="InterPro" id="IPR004520">
    <property type="entry name" value="GTPase_MnmE"/>
</dbReference>
<dbReference type="InterPro" id="IPR027417">
    <property type="entry name" value="P-loop_NTPase"/>
</dbReference>
<dbReference type="InterPro" id="IPR005225">
    <property type="entry name" value="Small_GTP-bd"/>
</dbReference>
<organism evidence="10 11">
    <name type="scientific">Alcanivorax xiamenensis</name>
    <dbReference type="NCBI Taxonomy" id="1177156"/>
    <lineage>
        <taxon>Bacteria</taxon>
        <taxon>Pseudomonadati</taxon>
        <taxon>Pseudomonadota</taxon>
        <taxon>Gammaproteobacteria</taxon>
        <taxon>Oceanospirillales</taxon>
        <taxon>Alcanivoracaceae</taxon>
        <taxon>Alcanivorax</taxon>
    </lineage>
</organism>
<comment type="similarity">
    <text evidence="1 7 8">Belongs to the TRAFAC class TrmE-Era-EngA-EngB-Septin-like GTPase superfamily. TrmE GTPase family.</text>
</comment>
<dbReference type="CDD" id="cd04164">
    <property type="entry name" value="trmE"/>
    <property type="match status" value="1"/>
</dbReference>
<keyword evidence="6 7" id="KW-0342">GTP-binding</keyword>
<dbReference type="InterPro" id="IPR031168">
    <property type="entry name" value="G_TrmE"/>
</dbReference>
<keyword evidence="4 7" id="KW-0547">Nucleotide-binding</keyword>
<evidence type="ECO:0000256" key="5">
    <source>
        <dbReference type="ARBA" id="ARBA00022958"/>
    </source>
</evidence>
<feature type="binding site" evidence="7">
    <location>
        <position position="471"/>
    </location>
    <ligand>
        <name>(6S)-5-formyl-5,6,7,8-tetrahydrofolate</name>
        <dbReference type="ChEBI" id="CHEBI:57457"/>
    </ligand>
</feature>
<dbReference type="InterPro" id="IPR027266">
    <property type="entry name" value="TrmE/GcvT-like"/>
</dbReference>
<dbReference type="NCBIfam" id="TIGR00450">
    <property type="entry name" value="mnmE_trmE_thdF"/>
    <property type="match status" value="1"/>
</dbReference>
<dbReference type="PROSITE" id="PS51709">
    <property type="entry name" value="G_TRME"/>
    <property type="match status" value="1"/>
</dbReference>